<dbReference type="PANTHER" id="PTHR23028">
    <property type="entry name" value="ACETYLTRANSFERASE"/>
    <property type="match status" value="1"/>
</dbReference>
<feature type="transmembrane region" description="Helical" evidence="2">
    <location>
        <begin position="297"/>
        <end position="320"/>
    </location>
</feature>
<sequence>MISRGTTGVSETGGQGRAAAGAAPGGRLAVLDGIRVLAALGVLFYHYFALESAWGKAPAEVFPHAHRLAVYGWLGVEIFFLVSGFVICMSAWGRGVGDFAVSRISRLFPAYWAAVAFTSLVLFLSPEVRALGRFSDVMVNLSMLQGGVGVANIDDAYWTLFVELKFYVLFAIVVMRGVTYRNCVLFCAVWTLAGVVAPGADSGVLSFFASSSSSPYFIAGIGFYLMRRFRPNAVLWGVVGVQFLLAQHYVHARMISSLGRAATERTPAWPAHLVIALGFALMAAIALGALDGVRWRWLPHAGALTYPLYLIHMMAGLTLIHHFRGEAAPVPLVIGVTATMLALAWLIHRLVERPLGRRLRDVLRRGVRDIRVDTSRGPSIELLPAQPSAPDAERIPAGHRSR</sequence>
<dbReference type="AlphaFoldDB" id="A0A5P2DDP1"/>
<dbReference type="GO" id="GO:0016020">
    <property type="term" value="C:membrane"/>
    <property type="evidence" value="ECO:0007669"/>
    <property type="project" value="TreeGrafter"/>
</dbReference>
<evidence type="ECO:0000259" key="3">
    <source>
        <dbReference type="Pfam" id="PF01757"/>
    </source>
</evidence>
<feature type="transmembrane region" description="Helical" evidence="2">
    <location>
        <begin position="233"/>
        <end position="250"/>
    </location>
</feature>
<feature type="transmembrane region" description="Helical" evidence="2">
    <location>
        <begin position="68"/>
        <end position="92"/>
    </location>
</feature>
<evidence type="ECO:0000256" key="2">
    <source>
        <dbReference type="SAM" id="Phobius"/>
    </source>
</evidence>
<dbReference type="GO" id="GO:0016747">
    <property type="term" value="F:acyltransferase activity, transferring groups other than amino-acyl groups"/>
    <property type="evidence" value="ECO:0007669"/>
    <property type="project" value="InterPro"/>
</dbReference>
<feature type="transmembrane region" description="Helical" evidence="2">
    <location>
        <begin position="182"/>
        <end position="200"/>
    </location>
</feature>
<feature type="region of interest" description="Disordered" evidence="1">
    <location>
        <begin position="1"/>
        <end position="22"/>
    </location>
</feature>
<reference evidence="4 5" key="1">
    <citation type="submission" date="2018-05" db="EMBL/GenBank/DDBJ databases">
        <title>Streptomyces venezuelae.</title>
        <authorList>
            <person name="Kim W."/>
            <person name="Lee N."/>
            <person name="Cho B.-K."/>
        </authorList>
    </citation>
    <scope>NUCLEOTIDE SEQUENCE [LARGE SCALE GENOMIC DNA]</scope>
    <source>
        <strain evidence="4 5">ATCC 21018</strain>
    </source>
</reference>
<dbReference type="Proteomes" id="UP000324101">
    <property type="component" value="Chromosome"/>
</dbReference>
<organism evidence="4 5">
    <name type="scientific">Streptomyces venezuelae</name>
    <dbReference type="NCBI Taxonomy" id="54571"/>
    <lineage>
        <taxon>Bacteria</taxon>
        <taxon>Bacillati</taxon>
        <taxon>Actinomycetota</taxon>
        <taxon>Actinomycetes</taxon>
        <taxon>Kitasatosporales</taxon>
        <taxon>Streptomycetaceae</taxon>
        <taxon>Streptomyces</taxon>
    </lineage>
</organism>
<dbReference type="EMBL" id="CP029189">
    <property type="protein sequence ID" value="QES53284.1"/>
    <property type="molecule type" value="Genomic_DNA"/>
</dbReference>
<feature type="region of interest" description="Disordered" evidence="1">
    <location>
        <begin position="378"/>
        <end position="402"/>
    </location>
</feature>
<accession>A0A5P2DDP1</accession>
<keyword evidence="2" id="KW-0812">Transmembrane</keyword>
<evidence type="ECO:0000313" key="4">
    <source>
        <dbReference type="EMBL" id="QES53284.1"/>
    </source>
</evidence>
<dbReference type="OrthoDB" id="9807745at2"/>
<proteinExistence type="predicted"/>
<keyword evidence="4" id="KW-0012">Acyltransferase</keyword>
<gene>
    <name evidence="4" type="ORF">DEJ51_02645</name>
</gene>
<feature type="transmembrane region" description="Helical" evidence="2">
    <location>
        <begin position="156"/>
        <end position="175"/>
    </location>
</feature>
<feature type="transmembrane region" description="Helical" evidence="2">
    <location>
        <begin position="206"/>
        <end position="226"/>
    </location>
</feature>
<feature type="transmembrane region" description="Helical" evidence="2">
    <location>
        <begin position="270"/>
        <end position="290"/>
    </location>
</feature>
<feature type="transmembrane region" description="Helical" evidence="2">
    <location>
        <begin position="104"/>
        <end position="124"/>
    </location>
</feature>
<feature type="transmembrane region" description="Helical" evidence="2">
    <location>
        <begin position="28"/>
        <end position="48"/>
    </location>
</feature>
<evidence type="ECO:0000256" key="1">
    <source>
        <dbReference type="SAM" id="MobiDB-lite"/>
    </source>
</evidence>
<feature type="domain" description="Acyltransferase 3" evidence="3">
    <location>
        <begin position="31"/>
        <end position="348"/>
    </location>
</feature>
<dbReference type="GO" id="GO:0009103">
    <property type="term" value="P:lipopolysaccharide biosynthetic process"/>
    <property type="evidence" value="ECO:0007669"/>
    <property type="project" value="TreeGrafter"/>
</dbReference>
<keyword evidence="4" id="KW-0808">Transferase</keyword>
<dbReference type="InterPro" id="IPR002656">
    <property type="entry name" value="Acyl_transf_3_dom"/>
</dbReference>
<feature type="transmembrane region" description="Helical" evidence="2">
    <location>
        <begin position="332"/>
        <end position="351"/>
    </location>
</feature>
<feature type="compositionally biased region" description="Polar residues" evidence="1">
    <location>
        <begin position="1"/>
        <end position="10"/>
    </location>
</feature>
<keyword evidence="2" id="KW-0472">Membrane</keyword>
<dbReference type="Pfam" id="PF01757">
    <property type="entry name" value="Acyl_transf_3"/>
    <property type="match status" value="1"/>
</dbReference>
<dbReference type="PANTHER" id="PTHR23028:SF53">
    <property type="entry name" value="ACYL_TRANSF_3 DOMAIN-CONTAINING PROTEIN"/>
    <property type="match status" value="1"/>
</dbReference>
<protein>
    <submittedName>
        <fullName evidence="4">Acyltransferase</fullName>
    </submittedName>
</protein>
<name>A0A5P2DDP1_STRVZ</name>
<dbReference type="InterPro" id="IPR050879">
    <property type="entry name" value="Acyltransferase_3"/>
</dbReference>
<keyword evidence="2" id="KW-1133">Transmembrane helix</keyword>
<evidence type="ECO:0000313" key="5">
    <source>
        <dbReference type="Proteomes" id="UP000324101"/>
    </source>
</evidence>